<keyword evidence="1" id="KW-0732">Signal</keyword>
<protein>
    <submittedName>
        <fullName evidence="2">Uncharacterized protein</fullName>
    </submittedName>
</protein>
<feature type="signal peptide" evidence="1">
    <location>
        <begin position="1"/>
        <end position="25"/>
    </location>
</feature>
<proteinExistence type="predicted"/>
<evidence type="ECO:0000256" key="1">
    <source>
        <dbReference type="SAM" id="SignalP"/>
    </source>
</evidence>
<evidence type="ECO:0000313" key="2">
    <source>
        <dbReference type="EMBL" id="CEM54230.1"/>
    </source>
</evidence>
<feature type="chain" id="PRO_5005192929" evidence="1">
    <location>
        <begin position="26"/>
        <end position="175"/>
    </location>
</feature>
<gene>
    <name evidence="2" type="ORF">Cvel_12608</name>
</gene>
<sequence>MVASRLCLSKALLIVFFLLVSLLSAILETHSVSISIEGRDLEYEHSDEAPVREEEHVISAEEKIDLLHDEIHLFKEMLDACTLDPPPQPPAASHPSILDLLAVIQHVAAAANTAAAAAAAAAAANASSAAAADSGPLPAIAATAQHIHGPVALFYPVLSPRMEVRDRLPGFSARP</sequence>
<dbReference type="VEuPathDB" id="CryptoDB:Cvel_12608"/>
<accession>A0A0G4IB15</accession>
<organism evidence="2">
    <name type="scientific">Chromera velia CCMP2878</name>
    <dbReference type="NCBI Taxonomy" id="1169474"/>
    <lineage>
        <taxon>Eukaryota</taxon>
        <taxon>Sar</taxon>
        <taxon>Alveolata</taxon>
        <taxon>Colpodellida</taxon>
        <taxon>Chromeraceae</taxon>
        <taxon>Chromera</taxon>
    </lineage>
</organism>
<dbReference type="EMBL" id="CDMZ01005768">
    <property type="protein sequence ID" value="CEM54230.1"/>
    <property type="molecule type" value="Genomic_DNA"/>
</dbReference>
<reference evidence="2" key="1">
    <citation type="submission" date="2014-11" db="EMBL/GenBank/DDBJ databases">
        <authorList>
            <person name="Otto D Thomas"/>
            <person name="Naeem Raeece"/>
        </authorList>
    </citation>
    <scope>NUCLEOTIDE SEQUENCE</scope>
</reference>
<name>A0A0G4IB15_9ALVE</name>
<dbReference type="AlphaFoldDB" id="A0A0G4IB15"/>